<gene>
    <name evidence="2" type="ORF">HP467_00615</name>
</gene>
<dbReference type="Proteomes" id="UP000539146">
    <property type="component" value="Unassembled WGS sequence"/>
</dbReference>
<comment type="caution">
    <text evidence="2">The sequence shown here is derived from an EMBL/GenBank/DDBJ whole genome shotgun (WGS) entry which is preliminary data.</text>
</comment>
<organism evidence="2 3">
    <name type="scientific">Curtobacterium citreum</name>
    <dbReference type="NCBI Taxonomy" id="2036"/>
    <lineage>
        <taxon>Bacteria</taxon>
        <taxon>Bacillati</taxon>
        <taxon>Actinomycetota</taxon>
        <taxon>Actinomycetes</taxon>
        <taxon>Micrococcales</taxon>
        <taxon>Microbacteriaceae</taxon>
        <taxon>Curtobacterium</taxon>
    </lineage>
</organism>
<reference evidence="2 3" key="1">
    <citation type="submission" date="2020-05" db="EMBL/GenBank/DDBJ databases">
        <title>Genome Sequencing of Type Strains.</title>
        <authorList>
            <person name="Lemaire J.F."/>
            <person name="Inderbitzin P."/>
            <person name="Gregorio O.A."/>
            <person name="Collins S.B."/>
            <person name="Wespe N."/>
            <person name="Knight-Connoni V."/>
        </authorList>
    </citation>
    <scope>NUCLEOTIDE SEQUENCE [LARGE SCALE GENOMIC DNA]</scope>
    <source>
        <strain evidence="2 3">DSM 20512</strain>
    </source>
</reference>
<dbReference type="AlphaFoldDB" id="A0A850DR55"/>
<dbReference type="RefSeq" id="WP_175324858.1">
    <property type="nucleotide sequence ID" value="NZ_BAAAWP010000001.1"/>
</dbReference>
<proteinExistence type="predicted"/>
<sequence>MTGPSTTADQHLAVTSVVASGLPASLGTDAAERFYDVPAVFNRRPNPEEIAALEGSGSHHLLQRAGYPNVTLAVHDRRLIIGNTNLGQLEQGLSTTIANLVHQISSNALATIRQSRADAQTAQDAQLARAQDTTRTAERIHFTPDASITPGNGATDTVAEPKPATR</sequence>
<evidence type="ECO:0000313" key="2">
    <source>
        <dbReference type="EMBL" id="NUU26620.1"/>
    </source>
</evidence>
<dbReference type="EMBL" id="JABMCG010000046">
    <property type="protein sequence ID" value="NUU26620.1"/>
    <property type="molecule type" value="Genomic_DNA"/>
</dbReference>
<protein>
    <submittedName>
        <fullName evidence="2">Uncharacterized protein</fullName>
    </submittedName>
</protein>
<feature type="region of interest" description="Disordered" evidence="1">
    <location>
        <begin position="144"/>
        <end position="166"/>
    </location>
</feature>
<accession>A0A850DR55</accession>
<name>A0A850DR55_9MICO</name>
<evidence type="ECO:0000313" key="3">
    <source>
        <dbReference type="Proteomes" id="UP000539146"/>
    </source>
</evidence>
<evidence type="ECO:0000256" key="1">
    <source>
        <dbReference type="SAM" id="MobiDB-lite"/>
    </source>
</evidence>